<comment type="caution">
    <text evidence="1">The sequence shown here is derived from an EMBL/GenBank/DDBJ whole genome shotgun (WGS) entry which is preliminary data.</text>
</comment>
<protein>
    <submittedName>
        <fullName evidence="1">Uncharacterized protein</fullName>
    </submittedName>
</protein>
<evidence type="ECO:0000313" key="1">
    <source>
        <dbReference type="EMBL" id="HIX67235.1"/>
    </source>
</evidence>
<evidence type="ECO:0000313" key="2">
    <source>
        <dbReference type="Proteomes" id="UP000886721"/>
    </source>
</evidence>
<proteinExistence type="predicted"/>
<dbReference type="Proteomes" id="UP000886721">
    <property type="component" value="Unassembled WGS sequence"/>
</dbReference>
<reference evidence="1" key="2">
    <citation type="submission" date="2021-04" db="EMBL/GenBank/DDBJ databases">
        <authorList>
            <person name="Gilroy R."/>
        </authorList>
    </citation>
    <scope>NUCLEOTIDE SEQUENCE</scope>
    <source>
        <strain evidence="1">CHK191-13928</strain>
    </source>
</reference>
<reference evidence="1" key="1">
    <citation type="journal article" date="2021" name="PeerJ">
        <title>Extensive microbial diversity within the chicken gut microbiome revealed by metagenomics and culture.</title>
        <authorList>
            <person name="Gilroy R."/>
            <person name="Ravi A."/>
            <person name="Getino M."/>
            <person name="Pursley I."/>
            <person name="Horton D.L."/>
            <person name="Alikhan N.F."/>
            <person name="Baker D."/>
            <person name="Gharbi K."/>
            <person name="Hall N."/>
            <person name="Watson M."/>
            <person name="Adriaenssens E.M."/>
            <person name="Foster-Nyarko E."/>
            <person name="Jarju S."/>
            <person name="Secka A."/>
            <person name="Antonio M."/>
            <person name="Oren A."/>
            <person name="Chaudhuri R.R."/>
            <person name="La Ragione R."/>
            <person name="Hildebrand F."/>
            <person name="Pallen M.J."/>
        </authorList>
    </citation>
    <scope>NUCLEOTIDE SEQUENCE</scope>
    <source>
        <strain evidence="1">CHK191-13928</strain>
    </source>
</reference>
<accession>A0A9D1WWB2</accession>
<organism evidence="1 2">
    <name type="scientific">Candidatus Anaerostipes excrementavium</name>
    <dbReference type="NCBI Taxonomy" id="2838463"/>
    <lineage>
        <taxon>Bacteria</taxon>
        <taxon>Bacillati</taxon>
        <taxon>Bacillota</taxon>
        <taxon>Clostridia</taxon>
        <taxon>Lachnospirales</taxon>
        <taxon>Lachnospiraceae</taxon>
        <taxon>Anaerostipes</taxon>
    </lineage>
</organism>
<gene>
    <name evidence="1" type="ORF">H9735_03795</name>
</gene>
<dbReference type="EMBL" id="DXEM01000011">
    <property type="protein sequence ID" value="HIX67235.1"/>
    <property type="molecule type" value="Genomic_DNA"/>
</dbReference>
<name>A0A9D1WWB2_9FIRM</name>
<sequence>MSDDLISRKAVLDYLKEQNNNLLKEKQKNGFVVSTEACRGMESALIAFRSFILSQPTAFDKEKVAEELRGQIELISYNPMTVGRYIKKDRAIKIVEKGGIE</sequence>
<dbReference type="AlphaFoldDB" id="A0A9D1WWB2"/>